<dbReference type="InterPro" id="IPR054535">
    <property type="entry name" value="HphA_N"/>
</dbReference>
<sequence length="257" mass="28118">MKLLKSIVILSTVCCANLAYADLGFNKSADLDDQLVFINIGPSESSSWVHPAALGSPAIGVSVKSNGLRVAFKGLLNSLFYTMPTDKHDIYDSSLVRRPGTHTNIGAYRFSKLDNDEIYYGEWTYQSEDADYRNVYYTGKNTTTNMPTEGIAIYTTQGISYNSHQAGPVTGQLTADFAKNTLHGDLANNELSLNIDAIIIDSSNQFSGNTIMTHNNNNYIGNSEGHFFNDQADALAGIATFKDNSQYDTSFAGKKQD</sequence>
<dbReference type="OrthoDB" id="8607327at2"/>
<proteinExistence type="predicted"/>
<dbReference type="Pfam" id="PF22828">
    <property type="entry name" value="HphA_N"/>
    <property type="match status" value="1"/>
</dbReference>
<dbReference type="Pfam" id="PF22829">
    <property type="entry name" value="HphA_C"/>
    <property type="match status" value="1"/>
</dbReference>
<comment type="caution">
    <text evidence="4">The sequence shown here is derived from an EMBL/GenBank/DDBJ whole genome shotgun (WGS) entry which is preliminary data.</text>
</comment>
<gene>
    <name evidence="4" type="ORF">M992_0596</name>
</gene>
<dbReference type="RefSeq" id="WP_053907261.1">
    <property type="nucleotide sequence ID" value="NZ_CAWMUS010000006.1"/>
</dbReference>
<name>A0A0N0ZB80_9GAMM</name>
<dbReference type="NCBIfam" id="NF041636">
    <property type="entry name" value="slam_lipo"/>
    <property type="match status" value="1"/>
</dbReference>
<dbReference type="EMBL" id="LGAA01000006">
    <property type="protein sequence ID" value="KPD03999.1"/>
    <property type="molecule type" value="Genomic_DNA"/>
</dbReference>
<feature type="signal peptide" evidence="1">
    <location>
        <begin position="1"/>
        <end position="21"/>
    </location>
</feature>
<dbReference type="InterPro" id="IPR054536">
    <property type="entry name" value="HphA_C"/>
</dbReference>
<organism evidence="4 5">
    <name type="scientific">Moellerella wisconsensis ATCC 35017</name>
    <dbReference type="NCBI Taxonomy" id="1354267"/>
    <lineage>
        <taxon>Bacteria</taxon>
        <taxon>Pseudomonadati</taxon>
        <taxon>Pseudomonadota</taxon>
        <taxon>Gammaproteobacteria</taxon>
        <taxon>Enterobacterales</taxon>
        <taxon>Morganellaceae</taxon>
        <taxon>Moellerella</taxon>
    </lineage>
</organism>
<feature type="chain" id="PRO_5005864521" evidence="1">
    <location>
        <begin position="22"/>
        <end position="257"/>
    </location>
</feature>
<keyword evidence="1" id="KW-0732">Signal</keyword>
<evidence type="ECO:0000259" key="3">
    <source>
        <dbReference type="Pfam" id="PF22829"/>
    </source>
</evidence>
<dbReference type="SUPFAM" id="SSF56925">
    <property type="entry name" value="OMPA-like"/>
    <property type="match status" value="1"/>
</dbReference>
<evidence type="ECO:0000259" key="2">
    <source>
        <dbReference type="Pfam" id="PF22828"/>
    </source>
</evidence>
<evidence type="ECO:0000313" key="4">
    <source>
        <dbReference type="EMBL" id="KPD03999.1"/>
    </source>
</evidence>
<dbReference type="AlphaFoldDB" id="A0A0N0ZB80"/>
<evidence type="ECO:0000256" key="1">
    <source>
        <dbReference type="SAM" id="SignalP"/>
    </source>
</evidence>
<accession>A0A0N0ZB80</accession>
<keyword evidence="5" id="KW-1185">Reference proteome</keyword>
<feature type="domain" description="HphA N-terminal heme-binding" evidence="2">
    <location>
        <begin position="37"/>
        <end position="131"/>
    </location>
</feature>
<dbReference type="InterPro" id="IPR011250">
    <property type="entry name" value="OMP/PagP_B-barrel"/>
</dbReference>
<feature type="domain" description="HphA C-terminal" evidence="3">
    <location>
        <begin position="144"/>
        <end position="255"/>
    </location>
</feature>
<protein>
    <submittedName>
        <fullName evidence="4">Uncharacterized protein</fullName>
    </submittedName>
</protein>
<evidence type="ECO:0000313" key="5">
    <source>
        <dbReference type="Proteomes" id="UP000053226"/>
    </source>
</evidence>
<dbReference type="Proteomes" id="UP000053226">
    <property type="component" value="Unassembled WGS sequence"/>
</dbReference>
<dbReference type="InterPro" id="IPR054843">
    <property type="entry name" value="Slam_hemophilin_C"/>
</dbReference>
<reference evidence="4 5" key="1">
    <citation type="submission" date="2015-07" db="EMBL/GenBank/DDBJ databases">
        <title>ATOL: Assembling a taxonomically balanced genome-scale reconstruction of the evolutionary history of the Enterobacteriaceae.</title>
        <authorList>
            <person name="Plunkett G.III."/>
            <person name="Neeno-Eckwall E.C."/>
            <person name="Glasner J.D."/>
            <person name="Perna N.T."/>
        </authorList>
    </citation>
    <scope>NUCLEOTIDE SEQUENCE [LARGE SCALE GENOMIC DNA]</scope>
    <source>
        <strain evidence="4 5">ATCC 35017</strain>
    </source>
</reference>
<dbReference type="Gene3D" id="2.40.160.90">
    <property type="match status" value="1"/>
</dbReference>